<reference evidence="2 3" key="1">
    <citation type="submission" date="2019-06" db="EMBL/GenBank/DDBJ databases">
        <title>Whole genome shotgun sequence of Cellulomonas gelida NBRC 3748.</title>
        <authorList>
            <person name="Hosoyama A."/>
            <person name="Uohara A."/>
            <person name="Ohji S."/>
            <person name="Ichikawa N."/>
        </authorList>
    </citation>
    <scope>NUCLEOTIDE SEQUENCE [LARGE SCALE GENOMIC DNA]</scope>
    <source>
        <strain evidence="2 3">NBRC 3748</strain>
    </source>
</reference>
<organism evidence="2 3">
    <name type="scientific">Cellulomonas gelida</name>
    <dbReference type="NCBI Taxonomy" id="1712"/>
    <lineage>
        <taxon>Bacteria</taxon>
        <taxon>Bacillati</taxon>
        <taxon>Actinomycetota</taxon>
        <taxon>Actinomycetes</taxon>
        <taxon>Micrococcales</taxon>
        <taxon>Cellulomonadaceae</taxon>
        <taxon>Cellulomonas</taxon>
    </lineage>
</organism>
<evidence type="ECO:0000313" key="3">
    <source>
        <dbReference type="Proteomes" id="UP000320461"/>
    </source>
</evidence>
<protein>
    <recommendedName>
        <fullName evidence="4">Lipoprotein</fullName>
    </recommendedName>
</protein>
<dbReference type="Proteomes" id="UP000320461">
    <property type="component" value="Unassembled WGS sequence"/>
</dbReference>
<dbReference type="OrthoDB" id="3401794at2"/>
<evidence type="ECO:0008006" key="4">
    <source>
        <dbReference type="Google" id="ProtNLM"/>
    </source>
</evidence>
<proteinExistence type="predicted"/>
<dbReference type="AlphaFoldDB" id="A0A4Y3KHA6"/>
<sequence>MAPRLAALTVVGVLAATAALGACGADEDDTAGYGHVEVSDLPDDGAGHFTAEPAPITGRLVLHENGCVNVLVDGVERHPLWPDGTTVVDEGEGGTGNGRYVVTLSTGVTLHADPAAGDSFTAQGVVDDAAVPLAQSDAQGKVGSLIVYCEAPGEPVAFADATTIARVEG</sequence>
<dbReference type="PROSITE" id="PS51257">
    <property type="entry name" value="PROKAR_LIPOPROTEIN"/>
    <property type="match status" value="1"/>
</dbReference>
<dbReference type="RefSeq" id="WP_141368794.1">
    <property type="nucleotide sequence ID" value="NZ_BJLQ01000003.1"/>
</dbReference>
<gene>
    <name evidence="2" type="ORF">CGE01nite_05340</name>
</gene>
<name>A0A4Y3KHA6_9CELL</name>
<feature type="signal peptide" evidence="1">
    <location>
        <begin position="1"/>
        <end position="24"/>
    </location>
</feature>
<feature type="chain" id="PRO_5038926728" description="Lipoprotein" evidence="1">
    <location>
        <begin position="25"/>
        <end position="169"/>
    </location>
</feature>
<dbReference type="EMBL" id="BJLQ01000003">
    <property type="protein sequence ID" value="GEA83283.1"/>
    <property type="molecule type" value="Genomic_DNA"/>
</dbReference>
<accession>A0A4Y3KHA6</accession>
<evidence type="ECO:0000313" key="2">
    <source>
        <dbReference type="EMBL" id="GEA83283.1"/>
    </source>
</evidence>
<evidence type="ECO:0000256" key="1">
    <source>
        <dbReference type="SAM" id="SignalP"/>
    </source>
</evidence>
<keyword evidence="1" id="KW-0732">Signal</keyword>
<comment type="caution">
    <text evidence="2">The sequence shown here is derived from an EMBL/GenBank/DDBJ whole genome shotgun (WGS) entry which is preliminary data.</text>
</comment>
<keyword evidence="3" id="KW-1185">Reference proteome</keyword>